<reference evidence="1 2" key="1">
    <citation type="submission" date="2017-04" db="EMBL/GenBank/DDBJ databases">
        <authorList>
            <person name="Afonso C.L."/>
            <person name="Miller P.J."/>
            <person name="Scott M.A."/>
            <person name="Spackman E."/>
            <person name="Goraichik I."/>
            <person name="Dimitrov K.M."/>
            <person name="Suarez D.L."/>
            <person name="Swayne D.E."/>
        </authorList>
    </citation>
    <scope>NUCLEOTIDE SEQUENCE [LARGE SCALE GENOMIC DNA]</scope>
    <source>
        <strain evidence="1">LMG 28154</strain>
    </source>
</reference>
<proteinExistence type="predicted"/>
<sequence>MVAVKAGDHRQAGEAALGGLGLQEHRQLVADAERKTIE</sequence>
<evidence type="ECO:0000313" key="1">
    <source>
        <dbReference type="EMBL" id="SMG03210.1"/>
    </source>
</evidence>
<dbReference type="Proteomes" id="UP000198460">
    <property type="component" value="Unassembled WGS sequence"/>
</dbReference>
<protein>
    <submittedName>
        <fullName evidence="1">Uncharacterized protein</fullName>
    </submittedName>
</protein>
<name>A0A238HDB0_9BURK</name>
<dbReference type="AlphaFoldDB" id="A0A238HDB0"/>
<evidence type="ECO:0000313" key="2">
    <source>
        <dbReference type="Proteomes" id="UP000198460"/>
    </source>
</evidence>
<dbReference type="EMBL" id="FXAN01000135">
    <property type="protein sequence ID" value="SMG03210.1"/>
    <property type="molecule type" value="Genomic_DNA"/>
</dbReference>
<accession>A0A238HDB0</accession>
<organism evidence="1 2">
    <name type="scientific">Burkholderia singularis</name>
    <dbReference type="NCBI Taxonomy" id="1503053"/>
    <lineage>
        <taxon>Bacteria</taxon>
        <taxon>Pseudomonadati</taxon>
        <taxon>Pseudomonadota</taxon>
        <taxon>Betaproteobacteria</taxon>
        <taxon>Burkholderiales</taxon>
        <taxon>Burkholderiaceae</taxon>
        <taxon>Burkholderia</taxon>
        <taxon>pseudomallei group</taxon>
    </lineage>
</organism>
<gene>
    <name evidence="1" type="ORF">BSIN_5347</name>
</gene>